<reference evidence="1" key="1">
    <citation type="submission" date="2018-02" db="EMBL/GenBank/DDBJ databases">
        <title>Rhizophora mucronata_Transcriptome.</title>
        <authorList>
            <person name="Meera S.P."/>
            <person name="Sreeshan A."/>
            <person name="Augustine A."/>
        </authorList>
    </citation>
    <scope>NUCLEOTIDE SEQUENCE</scope>
    <source>
        <tissue evidence="1">Leaf</tissue>
    </source>
</reference>
<accession>A0A2P2IYK1</accession>
<evidence type="ECO:0000313" key="1">
    <source>
        <dbReference type="EMBL" id="MBW86304.1"/>
    </source>
</evidence>
<name>A0A2P2IYK1_RHIMU</name>
<protein>
    <submittedName>
        <fullName evidence="1">Uncharacterized protein</fullName>
    </submittedName>
</protein>
<dbReference type="EMBL" id="GGEC01005821">
    <property type="protein sequence ID" value="MBW86304.1"/>
    <property type="molecule type" value="Transcribed_RNA"/>
</dbReference>
<proteinExistence type="predicted"/>
<sequence length="17" mass="2100">MMKLLLDPHDRITKKFL</sequence>
<organism evidence="1">
    <name type="scientific">Rhizophora mucronata</name>
    <name type="common">Asiatic mangrove</name>
    <dbReference type="NCBI Taxonomy" id="61149"/>
    <lineage>
        <taxon>Eukaryota</taxon>
        <taxon>Viridiplantae</taxon>
        <taxon>Streptophyta</taxon>
        <taxon>Embryophyta</taxon>
        <taxon>Tracheophyta</taxon>
        <taxon>Spermatophyta</taxon>
        <taxon>Magnoliopsida</taxon>
        <taxon>eudicotyledons</taxon>
        <taxon>Gunneridae</taxon>
        <taxon>Pentapetalae</taxon>
        <taxon>rosids</taxon>
        <taxon>fabids</taxon>
        <taxon>Malpighiales</taxon>
        <taxon>Rhizophoraceae</taxon>
        <taxon>Rhizophora</taxon>
    </lineage>
</organism>
<dbReference type="AlphaFoldDB" id="A0A2P2IYK1"/>